<protein>
    <recommendedName>
        <fullName evidence="2">SidE PDE domain-containing protein</fullName>
    </recommendedName>
</protein>
<gene>
    <name evidence="3" type="ORF">Lrub_1859</name>
</gene>
<dbReference type="Pfam" id="PF12252">
    <property type="entry name" value="SidE_PDE"/>
    <property type="match status" value="1"/>
</dbReference>
<evidence type="ECO:0000256" key="1">
    <source>
        <dbReference type="SAM" id="MobiDB-lite"/>
    </source>
</evidence>
<accession>A0A0W0XQQ0</accession>
<dbReference type="Gene3D" id="1.10.3210.10">
    <property type="entry name" value="Hypothetical protein af1432"/>
    <property type="match status" value="1"/>
</dbReference>
<feature type="compositionally biased region" description="Basic and acidic residues" evidence="1">
    <location>
        <begin position="510"/>
        <end position="520"/>
    </location>
</feature>
<dbReference type="EMBL" id="LNYT01000020">
    <property type="protein sequence ID" value="KTD46937.1"/>
    <property type="molecule type" value="Genomic_DNA"/>
</dbReference>
<dbReference type="STRING" id="458.Lrub_1859"/>
<sequence>MNEYIARYEQHKYEGYSTIDSLLFTLSTLKQNREDWINRNKLKYFGIGLRFDKNPFFQPKVTQKNIAIIGTVIEKLNALKVSPDYQHEGETATTRLEMFRILGEQFGELSKNGETQQLFNHVIKEEGSIDFSMRESTLITPSPVDILTENGEPYVDEQTWALPSIQAMIESKGIPVNLFDPSETDLTLEHDLQDHVQWAYSRIYQYAYPSSYDDTLIARFHHGIQHVTRAANYARVFANLYRKYGDEEAQHLTENDIKLIQIALLFHDSAREGDNEDLWDHESAILLYWYLTRILHVDSQTAKWVAEATANKDPSPEKGYFELNEDEDGQLSWQFSQFEEGFFPPKNIYQKIIHDCDCLDIIRARNQYDANYLDFYKDIASQNELALEEMAELIIEARGLIHHQGDSYITKDEARKLEYEHEEVHARIQTDMQSGAYPILQALHERLLSVEELQTLTLVDLTPFDDTAPMTGKNLAAALREGRILARGITTPSALPKPKANKPILPDETLAEKEIRKSMRAEGINTKSRKEPPNPKDKNPLRSTSILGYGSGVYPAAGLLIFNPNLKQVRRVSTEDFDSGRGQKAHLAHLQEKEYSESREMLGQELTDLHHKMKLGLFGKKNQQGSNYVEILYDIDRYDAIFYTNDPTIGNSIAYDDFNPAHRFSPLLQAVYLQKQYERQYEATRAAYRERYGEEGEALFLQRFGSDPRLPIHEYSGLNNSLVPCDAALLTKENIVHMWVDMCSDFMRDSLLHLDEDTSYYVHDSFFYSLNVEDIKVCSMYKIKVNTLAQKNQPADLSYDEPLRKQVSDAIEKARENIVAEYEHSLLEKLANNQESALSTTGFLVLQYSPHLREQAADKIKADLLDFVHSGELDACQLASISLPDVPISTLDIPHCNAKARNAFCKSKLIKAFILCQQSGLDNEAQLIRNKLGEWAKQLLEDNDLSKSGLNERLKLRQLMMLMDPENPLLPAVNASVKEIIGQLTTHYASNKSYLQSSYQLIKTLDGAGFPRSQYQDEFRVVFDKMSEALPALRPSDWLYYAKVIKLLKEEPHPVINRWLAEYEDKIYNAEDLLGTFKNLNFTLSDENLELFNLLVQKLHFNAEPRRYVQLPYWFRVIKRLEALTENHQFSESQLKILNDRLGEIAATLIEEGQQMSPFYSYYSKEQKGYLQLISYAKEINTILKANSLPVPDSLINEFHAACNALDQFDLNQIQFAKAEIYLVKAVHSQLPGQEERAHVLEKMTDFMNTKAQAEKEAPGARTASGL</sequence>
<evidence type="ECO:0000259" key="2">
    <source>
        <dbReference type="Pfam" id="PF12252"/>
    </source>
</evidence>
<dbReference type="PATRIC" id="fig|458.5.peg.1939"/>
<dbReference type="AlphaFoldDB" id="A0A0W0XQQ0"/>
<feature type="region of interest" description="Disordered" evidence="1">
    <location>
        <begin position="489"/>
        <end position="543"/>
    </location>
</feature>
<reference evidence="3 4" key="1">
    <citation type="submission" date="2015-11" db="EMBL/GenBank/DDBJ databases">
        <title>Genomic analysis of 38 Legionella species identifies large and diverse effector repertoires.</title>
        <authorList>
            <person name="Burstein D."/>
            <person name="Amaro F."/>
            <person name="Zusman T."/>
            <person name="Lifshitz Z."/>
            <person name="Cohen O."/>
            <person name="Gilbert J.A."/>
            <person name="Pupko T."/>
            <person name="Shuman H.A."/>
            <person name="Segal G."/>
        </authorList>
    </citation>
    <scope>NUCLEOTIDE SEQUENCE [LARGE SCALE GENOMIC DNA]</scope>
    <source>
        <strain evidence="3 4">WA-270A-C2</strain>
    </source>
</reference>
<comment type="caution">
    <text evidence="3">The sequence shown here is derived from an EMBL/GenBank/DDBJ whole genome shotgun (WGS) entry which is preliminary data.</text>
</comment>
<dbReference type="InterPro" id="IPR021014">
    <property type="entry name" value="SidE_PDE"/>
</dbReference>
<proteinExistence type="predicted"/>
<name>A0A0W0XQQ0_9GAMM</name>
<dbReference type="SUPFAM" id="SSF109604">
    <property type="entry name" value="HD-domain/PDEase-like"/>
    <property type="match status" value="1"/>
</dbReference>
<keyword evidence="4" id="KW-1185">Reference proteome</keyword>
<feature type="domain" description="SidE PDE" evidence="2">
    <location>
        <begin position="211"/>
        <end position="407"/>
    </location>
</feature>
<organism evidence="3 4">
    <name type="scientific">Legionella rubrilucens</name>
    <dbReference type="NCBI Taxonomy" id="458"/>
    <lineage>
        <taxon>Bacteria</taxon>
        <taxon>Pseudomonadati</taxon>
        <taxon>Pseudomonadota</taxon>
        <taxon>Gammaproteobacteria</taxon>
        <taxon>Legionellales</taxon>
        <taxon>Legionellaceae</taxon>
        <taxon>Legionella</taxon>
    </lineage>
</organism>
<evidence type="ECO:0000313" key="3">
    <source>
        <dbReference type="EMBL" id="KTD46937.1"/>
    </source>
</evidence>
<dbReference type="Proteomes" id="UP000054608">
    <property type="component" value="Unassembled WGS sequence"/>
</dbReference>
<evidence type="ECO:0000313" key="4">
    <source>
        <dbReference type="Proteomes" id="UP000054608"/>
    </source>
</evidence>
<feature type="compositionally biased region" description="Basic and acidic residues" evidence="1">
    <location>
        <begin position="528"/>
        <end position="540"/>
    </location>
</feature>